<evidence type="ECO:0000313" key="1">
    <source>
        <dbReference type="EMBL" id="SPK73727.1"/>
    </source>
</evidence>
<protein>
    <recommendedName>
        <fullName evidence="3">Lipoprotein</fullName>
    </recommendedName>
</protein>
<proteinExistence type="predicted"/>
<evidence type="ECO:0008006" key="3">
    <source>
        <dbReference type="Google" id="ProtNLM"/>
    </source>
</evidence>
<dbReference type="Proteomes" id="UP000255505">
    <property type="component" value="Chromosome I"/>
</dbReference>
<accession>A0A375IGL9</accession>
<evidence type="ECO:0000313" key="2">
    <source>
        <dbReference type="Proteomes" id="UP000255505"/>
    </source>
</evidence>
<reference evidence="1 2" key="1">
    <citation type="submission" date="2018-01" db="EMBL/GenBank/DDBJ databases">
        <authorList>
            <person name="Gaut B.S."/>
            <person name="Morton B.R."/>
            <person name="Clegg M.T."/>
            <person name="Duvall M.R."/>
        </authorList>
    </citation>
    <scope>NUCLEOTIDE SEQUENCE [LARGE SCALE GENOMIC DNA]</scope>
    <source>
        <strain evidence="1">Cupriavidus taiwanensis LMG 19425</strain>
    </source>
</reference>
<dbReference type="AlphaFoldDB" id="A0A375IGL9"/>
<name>A0A375IGL9_9BURK</name>
<sequence length="55" mass="5975">MKTLSIIAAVLLLTGCCTTPPARQCDPLPEMAVGQPLQEYTLDVVQRYKLCRGAP</sequence>
<dbReference type="PROSITE" id="PS51257">
    <property type="entry name" value="PROKAR_LIPOPROTEIN"/>
    <property type="match status" value="1"/>
</dbReference>
<gene>
    <name evidence="1" type="ORF">CT19425_110264</name>
</gene>
<dbReference type="EMBL" id="LT991976">
    <property type="protein sequence ID" value="SPK73727.1"/>
    <property type="molecule type" value="Genomic_DNA"/>
</dbReference>
<organism evidence="1 2">
    <name type="scientific">Cupriavidus taiwanensis</name>
    <dbReference type="NCBI Taxonomy" id="164546"/>
    <lineage>
        <taxon>Bacteria</taxon>
        <taxon>Pseudomonadati</taxon>
        <taxon>Pseudomonadota</taxon>
        <taxon>Betaproteobacteria</taxon>
        <taxon>Burkholderiales</taxon>
        <taxon>Burkholderiaceae</taxon>
        <taxon>Cupriavidus</taxon>
    </lineage>
</organism>